<keyword evidence="3" id="KW-1185">Reference proteome</keyword>
<dbReference type="InterPro" id="IPR012899">
    <property type="entry name" value="LTXXQ"/>
</dbReference>
<dbReference type="Proteomes" id="UP000218785">
    <property type="component" value="Chromosome"/>
</dbReference>
<feature type="compositionally biased region" description="Polar residues" evidence="1">
    <location>
        <begin position="38"/>
        <end position="50"/>
    </location>
</feature>
<evidence type="ECO:0000313" key="3">
    <source>
        <dbReference type="Proteomes" id="UP000218785"/>
    </source>
</evidence>
<feature type="compositionally biased region" description="Low complexity" evidence="1">
    <location>
        <begin position="27"/>
        <end position="37"/>
    </location>
</feature>
<dbReference type="RefSeq" id="WP_096582013.1">
    <property type="nucleotide sequence ID" value="NZ_CAWNJS010000001.1"/>
</dbReference>
<dbReference type="GO" id="GO:0042597">
    <property type="term" value="C:periplasmic space"/>
    <property type="evidence" value="ECO:0007669"/>
    <property type="project" value="InterPro"/>
</dbReference>
<dbReference type="Pfam" id="PF07813">
    <property type="entry name" value="LTXXQ"/>
    <property type="match status" value="1"/>
</dbReference>
<dbReference type="PROSITE" id="PS51257">
    <property type="entry name" value="PROKAR_LIPOPROTEIN"/>
    <property type="match status" value="1"/>
</dbReference>
<name>A0A1Z4N8P3_9CYAN</name>
<evidence type="ECO:0008006" key="4">
    <source>
        <dbReference type="Google" id="ProtNLM"/>
    </source>
</evidence>
<dbReference type="EMBL" id="AP018248">
    <property type="protein sequence ID" value="BAZ02055.1"/>
    <property type="molecule type" value="Genomic_DNA"/>
</dbReference>
<evidence type="ECO:0000313" key="2">
    <source>
        <dbReference type="EMBL" id="BAZ02055.1"/>
    </source>
</evidence>
<organism evidence="2 3">
    <name type="scientific">Tolypothrix tenuis PCC 7101</name>
    <dbReference type="NCBI Taxonomy" id="231146"/>
    <lineage>
        <taxon>Bacteria</taxon>
        <taxon>Bacillati</taxon>
        <taxon>Cyanobacteriota</taxon>
        <taxon>Cyanophyceae</taxon>
        <taxon>Nostocales</taxon>
        <taxon>Tolypothrichaceae</taxon>
        <taxon>Tolypothrix</taxon>
    </lineage>
</organism>
<proteinExistence type="predicted"/>
<sequence>MEHKFNFKLLLGAVTIAILTAGCQLSSPSNSVAPNNSTENTSDGAATNVSTPLERIADLNLTDAQKAQAKQIGEQTQAKILAVLTPEQQEKFKSASQGQQFRVLRSLNLSAEQKQKIREIQRNQRQQFQGILTPEQKAKLQQNRSSRRQGSSN</sequence>
<reference evidence="2 3" key="1">
    <citation type="submission" date="2017-06" db="EMBL/GenBank/DDBJ databases">
        <title>Genome sequencing of cyanobaciteial culture collection at National Institute for Environmental Studies (NIES).</title>
        <authorList>
            <person name="Hirose Y."/>
            <person name="Shimura Y."/>
            <person name="Fujisawa T."/>
            <person name="Nakamura Y."/>
            <person name="Kawachi M."/>
        </authorList>
    </citation>
    <scope>NUCLEOTIDE SEQUENCE [LARGE SCALE GENOMIC DNA]</scope>
    <source>
        <strain evidence="2 3">NIES-37</strain>
    </source>
</reference>
<dbReference type="AlphaFoldDB" id="A0A1Z4N8P3"/>
<gene>
    <name evidence="2" type="ORF">NIES37_60630</name>
</gene>
<feature type="region of interest" description="Disordered" evidence="1">
    <location>
        <begin position="27"/>
        <end position="50"/>
    </location>
</feature>
<feature type="region of interest" description="Disordered" evidence="1">
    <location>
        <begin position="125"/>
        <end position="153"/>
    </location>
</feature>
<dbReference type="KEGG" id="ttq:NIES37_60630"/>
<evidence type="ECO:0000256" key="1">
    <source>
        <dbReference type="SAM" id="MobiDB-lite"/>
    </source>
</evidence>
<feature type="compositionally biased region" description="Low complexity" evidence="1">
    <location>
        <begin position="141"/>
        <end position="153"/>
    </location>
</feature>
<protein>
    <recommendedName>
        <fullName evidence="4">Lipoprotein</fullName>
    </recommendedName>
</protein>
<accession>A0A1Z4N8P3</accession>